<dbReference type="GO" id="GO:0005730">
    <property type="term" value="C:nucleolus"/>
    <property type="evidence" value="ECO:0007669"/>
    <property type="project" value="TreeGrafter"/>
</dbReference>
<dbReference type="GO" id="GO:0071039">
    <property type="term" value="P:nuclear polyadenylation-dependent CUT catabolic process"/>
    <property type="evidence" value="ECO:0007669"/>
    <property type="project" value="TreeGrafter"/>
</dbReference>
<feature type="non-terminal residue" evidence="3">
    <location>
        <position position="1"/>
    </location>
</feature>
<dbReference type="PANTHER" id="PTHR12124">
    <property type="entry name" value="POLYMYOSITIS/SCLERODERMA AUTOANTIGEN-RELATED"/>
    <property type="match status" value="1"/>
</dbReference>
<dbReference type="GO" id="GO:0000467">
    <property type="term" value="P:exonucleolytic trimming to generate mature 3'-end of 5.8S rRNA from tricistronic rRNA transcript (SSU-rRNA, 5.8S rRNA, LSU-rRNA)"/>
    <property type="evidence" value="ECO:0007669"/>
    <property type="project" value="InterPro"/>
</dbReference>
<dbReference type="GO" id="GO:0071044">
    <property type="term" value="P:histone mRNA catabolic process"/>
    <property type="evidence" value="ECO:0007669"/>
    <property type="project" value="TreeGrafter"/>
</dbReference>
<evidence type="ECO:0000313" key="3">
    <source>
        <dbReference type="EMBL" id="GMH52765.1"/>
    </source>
</evidence>
<evidence type="ECO:0000259" key="2">
    <source>
        <dbReference type="SMART" id="SM00474"/>
    </source>
</evidence>
<dbReference type="GO" id="GO:0071051">
    <property type="term" value="P:poly(A)-dependent snoRNA 3'-end processing"/>
    <property type="evidence" value="ECO:0007669"/>
    <property type="project" value="TreeGrafter"/>
</dbReference>
<feature type="compositionally biased region" description="Polar residues" evidence="1">
    <location>
        <begin position="273"/>
        <end position="286"/>
    </location>
</feature>
<dbReference type="GO" id="GO:0003727">
    <property type="term" value="F:single-stranded RNA binding"/>
    <property type="evidence" value="ECO:0007669"/>
    <property type="project" value="TreeGrafter"/>
</dbReference>
<dbReference type="Proteomes" id="UP001165082">
    <property type="component" value="Unassembled WGS sequence"/>
</dbReference>
<dbReference type="SUPFAM" id="SSF53098">
    <property type="entry name" value="Ribonuclease H-like"/>
    <property type="match status" value="1"/>
</dbReference>
<reference evidence="3" key="1">
    <citation type="submission" date="2022-07" db="EMBL/GenBank/DDBJ databases">
        <title>Genome analysis of Parmales, a sister group of diatoms, reveals the evolutionary specialization of diatoms from phago-mixotrophs to photoautotrophs.</title>
        <authorList>
            <person name="Ban H."/>
            <person name="Sato S."/>
            <person name="Yoshikawa S."/>
            <person name="Kazumasa Y."/>
            <person name="Nakamura Y."/>
            <person name="Ichinomiya M."/>
            <person name="Saitoh K."/>
            <person name="Sato N."/>
            <person name="Blanc-Mathieu R."/>
            <person name="Endo H."/>
            <person name="Kuwata A."/>
            <person name="Ogata H."/>
        </authorList>
    </citation>
    <scope>NUCLEOTIDE SEQUENCE</scope>
</reference>
<feature type="region of interest" description="Disordered" evidence="1">
    <location>
        <begin position="760"/>
        <end position="834"/>
    </location>
</feature>
<keyword evidence="4" id="KW-1185">Reference proteome</keyword>
<dbReference type="GO" id="GO:0071035">
    <property type="term" value="P:nuclear polyadenylation-dependent rRNA catabolic process"/>
    <property type="evidence" value="ECO:0007669"/>
    <property type="project" value="TreeGrafter"/>
</dbReference>
<feature type="compositionally biased region" description="Polar residues" evidence="1">
    <location>
        <begin position="563"/>
        <end position="575"/>
    </location>
</feature>
<evidence type="ECO:0000256" key="1">
    <source>
        <dbReference type="SAM" id="MobiDB-lite"/>
    </source>
</evidence>
<dbReference type="InterPro" id="IPR036397">
    <property type="entry name" value="RNaseH_sf"/>
</dbReference>
<dbReference type="GO" id="GO:0071040">
    <property type="term" value="P:nuclear polyadenylation-dependent antisense transcript catabolic process"/>
    <property type="evidence" value="ECO:0007669"/>
    <property type="project" value="TreeGrafter"/>
</dbReference>
<gene>
    <name evidence="3" type="ORF">TrRE_jg12191</name>
</gene>
<dbReference type="InterPro" id="IPR045092">
    <property type="entry name" value="Rrp6-like"/>
</dbReference>
<accession>A0A9W6ZMQ6</accession>
<dbReference type="GO" id="GO:0071038">
    <property type="term" value="P:TRAMP-dependent tRNA surveillance pathway"/>
    <property type="evidence" value="ECO:0007669"/>
    <property type="project" value="TreeGrafter"/>
</dbReference>
<feature type="region of interest" description="Disordered" evidence="1">
    <location>
        <begin position="267"/>
        <end position="286"/>
    </location>
</feature>
<dbReference type="AlphaFoldDB" id="A0A9W6ZMQ6"/>
<dbReference type="GO" id="GO:0071037">
    <property type="term" value="P:nuclear polyadenylation-dependent snRNA catabolic process"/>
    <property type="evidence" value="ECO:0007669"/>
    <property type="project" value="TreeGrafter"/>
</dbReference>
<evidence type="ECO:0000313" key="4">
    <source>
        <dbReference type="Proteomes" id="UP001165082"/>
    </source>
</evidence>
<protein>
    <recommendedName>
        <fullName evidence="2">3'-5' exonuclease domain-containing protein</fullName>
    </recommendedName>
</protein>
<feature type="region of interest" description="Disordered" evidence="1">
    <location>
        <begin position="549"/>
        <end position="581"/>
    </location>
</feature>
<dbReference type="SUPFAM" id="SSF47819">
    <property type="entry name" value="HRDC-like"/>
    <property type="match status" value="1"/>
</dbReference>
<dbReference type="InterPro" id="IPR002562">
    <property type="entry name" value="3'-5'_exonuclease_dom"/>
</dbReference>
<feature type="domain" description="3'-5' exonuclease" evidence="2">
    <location>
        <begin position="298"/>
        <end position="468"/>
    </location>
</feature>
<dbReference type="GO" id="GO:0000166">
    <property type="term" value="F:nucleotide binding"/>
    <property type="evidence" value="ECO:0007669"/>
    <property type="project" value="InterPro"/>
</dbReference>
<dbReference type="GO" id="GO:0071036">
    <property type="term" value="P:nuclear polyadenylation-dependent snoRNA catabolic process"/>
    <property type="evidence" value="ECO:0007669"/>
    <property type="project" value="TreeGrafter"/>
</dbReference>
<feature type="compositionally biased region" description="Acidic residues" evidence="1">
    <location>
        <begin position="805"/>
        <end position="815"/>
    </location>
</feature>
<dbReference type="Gene3D" id="3.30.420.10">
    <property type="entry name" value="Ribonuclease H-like superfamily/Ribonuclease H"/>
    <property type="match status" value="1"/>
</dbReference>
<dbReference type="EMBL" id="BRXZ01002034">
    <property type="protein sequence ID" value="GMH52765.1"/>
    <property type="molecule type" value="Genomic_DNA"/>
</dbReference>
<proteinExistence type="predicted"/>
<dbReference type="InterPro" id="IPR010997">
    <property type="entry name" value="HRDC-like_sf"/>
</dbReference>
<dbReference type="OrthoDB" id="2250022at2759"/>
<dbReference type="Pfam" id="PF01612">
    <property type="entry name" value="DNA_pol_A_exo1"/>
    <property type="match status" value="1"/>
</dbReference>
<dbReference type="SMART" id="SM00474">
    <property type="entry name" value="35EXOc"/>
    <property type="match status" value="1"/>
</dbReference>
<comment type="caution">
    <text evidence="3">The sequence shown here is derived from an EMBL/GenBank/DDBJ whole genome shotgun (WGS) entry which is preliminary data.</text>
</comment>
<dbReference type="GO" id="GO:0000176">
    <property type="term" value="C:nuclear exosome (RNase complex)"/>
    <property type="evidence" value="ECO:0007669"/>
    <property type="project" value="TreeGrafter"/>
</dbReference>
<dbReference type="PANTHER" id="PTHR12124:SF47">
    <property type="entry name" value="EXOSOME COMPONENT 10"/>
    <property type="match status" value="1"/>
</dbReference>
<dbReference type="GO" id="GO:0000175">
    <property type="term" value="F:3'-5'-RNA exonuclease activity"/>
    <property type="evidence" value="ECO:0007669"/>
    <property type="project" value="InterPro"/>
</dbReference>
<organism evidence="3 4">
    <name type="scientific">Triparma retinervis</name>
    <dbReference type="NCBI Taxonomy" id="2557542"/>
    <lineage>
        <taxon>Eukaryota</taxon>
        <taxon>Sar</taxon>
        <taxon>Stramenopiles</taxon>
        <taxon>Ochrophyta</taxon>
        <taxon>Bolidophyceae</taxon>
        <taxon>Parmales</taxon>
        <taxon>Triparmaceae</taxon>
        <taxon>Triparma</taxon>
    </lineage>
</organism>
<dbReference type="InterPro" id="IPR012337">
    <property type="entry name" value="RNaseH-like_sf"/>
</dbReference>
<name>A0A9W6ZMQ6_9STRA</name>
<sequence>MSATGVSSSDGEASQLINSLLSALAVSARSAAAIPCDEEDKAEGGSGQGGDFSFANSFPEYQTLTNSARGRVGALISRSMQACNPGSPDAWGDDEWGAELDDPNLWESCADACEALLERVNGIIDGNVEVGGDGRLREKETLLNGVASLARQTAAEKLAQLTRNHVDMEKSQTTYSFASQIDNGRETPFVPRVSPFKPHSVTPLTLTPLEGHGLSPTELYGHNNTSVSNNTDTVSLVAPTIHYPHPYKDEINALAFLPSQLAPPRNLKDCPNGVNNTLNPTTETTMDPRTKQISLKGCVLIDTEKDLVELCKRLNRKEVEEIAVDLEAHNFRSFSGFTCLMQVSTCNDFLIDTLALRRSLPQLMAEVFADPSTVKVMHGADNDILWLQRDFGIYVVNLFDTGRASRLLQLPSFSLAFLLKHYAGYQADKKHQLSDWRQRPLPKAMMSYARSDTHFLLDIYDRDSVARKLDESLGYVCPGAALLRIAKVIPTTIDGLIRTLNPMPPLVLEFGGVLLELLDEATKNVLSISTSADTISQLRASASPFAFKPAAAQEKEREGGSKGATQRSKGQSPVNRPSVMSPVLGTEALYKQAGWLSPQPSKMKGDELLFVEGGKEGGPRVEGGVDVVTPKLLKGGAVDLSKYLNANNKGFTTSRKLAHSIELGGSGEGGFEMGPEGGGGQEAPGAESAMIAADRVRNKLNTTDHTFKLAMNGSAFGPIKGGGEEGGTLLVGGAASRAAAPSPTPNAAIPKSMSEIYEISNRNRKRNKQKKGEGGGAGGEEYATGLLSPNDSIDGSLDGSFTTDGGDEDGDMMESDDLRSAERILATAGEGGGG</sequence>